<dbReference type="InterPro" id="IPR018893">
    <property type="entry name" value="T8SS_CsgF"/>
</dbReference>
<evidence type="ECO:0000256" key="2">
    <source>
        <dbReference type="ARBA" id="ARBA00014031"/>
    </source>
</evidence>
<evidence type="ECO:0000256" key="1">
    <source>
        <dbReference type="ARBA" id="ARBA00003989"/>
    </source>
</evidence>
<dbReference type="EMBL" id="JAEIJD010000002">
    <property type="protein sequence ID" value="MBI6629181.1"/>
    <property type="molecule type" value="Genomic_DNA"/>
</dbReference>
<evidence type="ECO:0000256" key="3">
    <source>
        <dbReference type="ARBA" id="ARBA00022729"/>
    </source>
</evidence>
<dbReference type="Proteomes" id="UP000613255">
    <property type="component" value="Unassembled WGS sequence"/>
</dbReference>
<gene>
    <name evidence="4" type="ORF">JAO82_04725</name>
</gene>
<comment type="function">
    <text evidence="1">May be involved in the biogenesis of curli organelles.</text>
</comment>
<keyword evidence="3" id="KW-0732">Signal</keyword>
<reference evidence="4" key="1">
    <citation type="submission" date="2020-12" db="EMBL/GenBank/DDBJ databases">
        <title>Pontibaca salina gen. nov., sp. nov., isolated from marine sediment.</title>
        <authorList>
            <person name="Bo J."/>
            <person name="Wang S."/>
            <person name="Song X."/>
            <person name="Du Z."/>
        </authorList>
    </citation>
    <scope>NUCLEOTIDE SEQUENCE</scope>
    <source>
        <strain evidence="4">S1109L</strain>
    </source>
</reference>
<evidence type="ECO:0000313" key="4">
    <source>
        <dbReference type="EMBL" id="MBI6629181.1"/>
    </source>
</evidence>
<organism evidence="4 5">
    <name type="scientific">Pontibaca salina</name>
    <dbReference type="NCBI Taxonomy" id="2795731"/>
    <lineage>
        <taxon>Bacteria</taxon>
        <taxon>Pseudomonadati</taxon>
        <taxon>Pseudomonadota</taxon>
        <taxon>Alphaproteobacteria</taxon>
        <taxon>Rhodobacterales</taxon>
        <taxon>Roseobacteraceae</taxon>
        <taxon>Pontibaca</taxon>
    </lineage>
</organism>
<sequence>MTAELTYAPKLPQFGGHNAQAFNILTYEKQREDAEKAKIAAARAAAEREANRKVVTNTDRLVASITNYLNVEIARRFSTEVLSGSAPSGSITVGDVTIEYVRLDGIVNLVINDENGSTTIELPVVQ</sequence>
<keyword evidence="5" id="KW-1185">Reference proteome</keyword>
<name>A0A934HQQ6_9RHOB</name>
<comment type="caution">
    <text evidence="4">The sequence shown here is derived from an EMBL/GenBank/DDBJ whole genome shotgun (WGS) entry which is preliminary data.</text>
</comment>
<dbReference type="AlphaFoldDB" id="A0A934HQQ6"/>
<protein>
    <recommendedName>
        <fullName evidence="2">Curli production assembly/transport component CsgF</fullName>
    </recommendedName>
</protein>
<evidence type="ECO:0000313" key="5">
    <source>
        <dbReference type="Proteomes" id="UP000613255"/>
    </source>
</evidence>
<accession>A0A934HQQ6</accession>
<dbReference type="Pfam" id="PF10614">
    <property type="entry name" value="CsgF"/>
    <property type="match status" value="1"/>
</dbReference>
<proteinExistence type="predicted"/>